<sequence length="88" mass="9577">MTTVRVVVEEGASPRCGLATDDAFEVTGPVLRIPSGKPFCLQAMLAAVPLVMSKMDPRPPGDWLERKPFVCCPDPDDDVLLRLERVGP</sequence>
<evidence type="ECO:0000313" key="2">
    <source>
        <dbReference type="Proteomes" id="UP001595764"/>
    </source>
</evidence>
<accession>A0ABV7QRF1</accession>
<gene>
    <name evidence="1" type="ORF">ACFORO_36540</name>
</gene>
<dbReference type="NCBIfam" id="TIGR04076">
    <property type="entry name" value="TIGR04076 family protein"/>
    <property type="match status" value="1"/>
</dbReference>
<dbReference type="InterPro" id="IPR023811">
    <property type="entry name" value="CHP04076"/>
</dbReference>
<dbReference type="EMBL" id="JBHRWI010000053">
    <property type="protein sequence ID" value="MFC3515718.1"/>
    <property type="molecule type" value="Genomic_DNA"/>
</dbReference>
<proteinExistence type="predicted"/>
<dbReference type="RefSeq" id="WP_377876308.1">
    <property type="nucleotide sequence ID" value="NZ_JBHMAY010000093.1"/>
</dbReference>
<dbReference type="Proteomes" id="UP001595764">
    <property type="component" value="Unassembled WGS sequence"/>
</dbReference>
<reference evidence="2" key="1">
    <citation type="journal article" date="2019" name="Int. J. Syst. Evol. Microbiol.">
        <title>The Global Catalogue of Microorganisms (GCM) 10K type strain sequencing project: providing services to taxonomists for standard genome sequencing and annotation.</title>
        <authorList>
            <consortium name="The Broad Institute Genomics Platform"/>
            <consortium name="The Broad Institute Genome Sequencing Center for Infectious Disease"/>
            <person name="Wu L."/>
            <person name="Ma J."/>
        </authorList>
    </citation>
    <scope>NUCLEOTIDE SEQUENCE [LARGE SCALE GENOMIC DNA]</scope>
    <source>
        <strain evidence="2">CGMCC 4.7682</strain>
    </source>
</reference>
<keyword evidence="2" id="KW-1185">Reference proteome</keyword>
<organism evidence="1 2">
    <name type="scientific">Amycolatopsis halotolerans</name>
    <dbReference type="NCBI Taxonomy" id="330083"/>
    <lineage>
        <taxon>Bacteria</taxon>
        <taxon>Bacillati</taxon>
        <taxon>Actinomycetota</taxon>
        <taxon>Actinomycetes</taxon>
        <taxon>Pseudonocardiales</taxon>
        <taxon>Pseudonocardiaceae</taxon>
        <taxon>Amycolatopsis</taxon>
    </lineage>
</organism>
<name>A0ABV7QRF1_9PSEU</name>
<comment type="caution">
    <text evidence="1">The sequence shown here is derived from an EMBL/GenBank/DDBJ whole genome shotgun (WGS) entry which is preliminary data.</text>
</comment>
<protein>
    <submittedName>
        <fullName evidence="1">TIGR04076 family protein</fullName>
    </submittedName>
</protein>
<evidence type="ECO:0000313" key="1">
    <source>
        <dbReference type="EMBL" id="MFC3515718.1"/>
    </source>
</evidence>